<evidence type="ECO:0008006" key="5">
    <source>
        <dbReference type="Google" id="ProtNLM"/>
    </source>
</evidence>
<dbReference type="InterPro" id="IPR029035">
    <property type="entry name" value="DHS-like_NAD/FAD-binding_dom"/>
</dbReference>
<dbReference type="InterPro" id="IPR003000">
    <property type="entry name" value="Sirtuin"/>
</dbReference>
<organism evidence="3 4">
    <name type="scientific">Aphanomyces astaci</name>
    <name type="common">Crayfish plague agent</name>
    <dbReference type="NCBI Taxonomy" id="112090"/>
    <lineage>
        <taxon>Eukaryota</taxon>
        <taxon>Sar</taxon>
        <taxon>Stramenopiles</taxon>
        <taxon>Oomycota</taxon>
        <taxon>Saprolegniomycetes</taxon>
        <taxon>Saprolegniales</taxon>
        <taxon>Verrucalvaceae</taxon>
        <taxon>Aphanomyces</taxon>
    </lineage>
</organism>
<dbReference type="AlphaFoldDB" id="A0A397B7S8"/>
<reference evidence="3 4" key="1">
    <citation type="submission" date="2018-08" db="EMBL/GenBank/DDBJ databases">
        <title>Aphanomyces genome sequencing and annotation.</title>
        <authorList>
            <person name="Minardi D."/>
            <person name="Oidtmann B."/>
            <person name="Van Der Giezen M."/>
            <person name="Studholme D.J."/>
        </authorList>
    </citation>
    <scope>NUCLEOTIDE SEQUENCE [LARGE SCALE GENOMIC DNA]</scope>
    <source>
        <strain evidence="3 4">Yx</strain>
    </source>
</reference>
<keyword evidence="1" id="KW-0853">WD repeat</keyword>
<dbReference type="Gene3D" id="3.40.50.1220">
    <property type="entry name" value="TPP-binding domain"/>
    <property type="match status" value="1"/>
</dbReference>
<keyword evidence="2" id="KW-0812">Transmembrane</keyword>
<evidence type="ECO:0000313" key="4">
    <source>
        <dbReference type="Proteomes" id="UP000266239"/>
    </source>
</evidence>
<dbReference type="VEuPathDB" id="FungiDB:H257_14576"/>
<dbReference type="GO" id="GO:0070403">
    <property type="term" value="F:NAD+ binding"/>
    <property type="evidence" value="ECO:0007669"/>
    <property type="project" value="InterPro"/>
</dbReference>
<dbReference type="InterPro" id="IPR001680">
    <property type="entry name" value="WD40_rpt"/>
</dbReference>
<proteinExistence type="predicted"/>
<sequence length="501" mass="54067">MSLRAQHARGAKRKDVNYAVLHTGQAVPDMDGDDDEKLGKKQAKKKAAGCKSFTPSLTHRFLRRLQDQHQLLRVYSQNVDGLEAAAGVTNADLVLVMGTSLQVSPVADIPVYLNAVPQILINMESVTPKGKLGFRGFDIECLGPCDVIVEYFMAALDGNTSVLSPPMHTLARVPPPKLTSRAPPSLAPYLIIDTVDDLVSGVAIGSKGGLIALTMGSKTAIYRVTSGATPTASFVVAFQTDFAATDSYQNAVKFSPDGGTIATGGEDGVVRLWTLTIPPSKSEVDVDNKYRKSFKVSAPVLLNGHNGCINGLSWHASGTKVVSCAKDGQCIVWTRVESTWKKAATLGLAGELDVQKPDKSTNKGNFIYRGCAFVPRRFPLHASKKDDDDDDEIVTVQTPARGSSYLTKWSCVVDDQGKGTIEELTSIAVKDTIVCSLAVRLMDSDATRDPLDFVDDLSLMSASADYSVFVISGLPPSWYMYLLVFVGLFLYLSYFANLGDY</sequence>
<dbReference type="EMBL" id="QUTA01005291">
    <property type="protein sequence ID" value="RHY16412.1"/>
    <property type="molecule type" value="Genomic_DNA"/>
</dbReference>
<comment type="caution">
    <text evidence="3">The sequence shown here is derived from an EMBL/GenBank/DDBJ whole genome shotgun (WGS) entry which is preliminary data.</text>
</comment>
<dbReference type="InterPro" id="IPR036322">
    <property type="entry name" value="WD40_repeat_dom_sf"/>
</dbReference>
<dbReference type="SUPFAM" id="SSF50978">
    <property type="entry name" value="WD40 repeat-like"/>
    <property type="match status" value="1"/>
</dbReference>
<dbReference type="Pfam" id="PF00400">
    <property type="entry name" value="WD40"/>
    <property type="match status" value="2"/>
</dbReference>
<dbReference type="VEuPathDB" id="FungiDB:H257_14575"/>
<dbReference type="SUPFAM" id="SSF52467">
    <property type="entry name" value="DHS-like NAD/FAD-binding domain"/>
    <property type="match status" value="1"/>
</dbReference>
<dbReference type="SMART" id="SM00320">
    <property type="entry name" value="WD40"/>
    <property type="match status" value="2"/>
</dbReference>
<protein>
    <recommendedName>
        <fullName evidence="5">Deacetylase sirtuin-type domain-containing protein</fullName>
    </recommendedName>
</protein>
<accession>A0A397B7S8</accession>
<name>A0A397B7S8_APHAT</name>
<dbReference type="PROSITE" id="PS50082">
    <property type="entry name" value="WD_REPEATS_2"/>
    <property type="match status" value="2"/>
</dbReference>
<dbReference type="PANTHER" id="PTHR11085">
    <property type="entry name" value="NAD-DEPENDENT PROTEIN DEACYLASE SIRTUIN-5, MITOCHONDRIAL-RELATED"/>
    <property type="match status" value="1"/>
</dbReference>
<dbReference type="PROSITE" id="PS50294">
    <property type="entry name" value="WD_REPEATS_REGION"/>
    <property type="match status" value="2"/>
</dbReference>
<dbReference type="GO" id="GO:0017136">
    <property type="term" value="F:histone deacetylase activity, NAD-dependent"/>
    <property type="evidence" value="ECO:0007669"/>
    <property type="project" value="TreeGrafter"/>
</dbReference>
<evidence type="ECO:0000313" key="3">
    <source>
        <dbReference type="EMBL" id="RHY16412.1"/>
    </source>
</evidence>
<evidence type="ECO:0000256" key="2">
    <source>
        <dbReference type="SAM" id="Phobius"/>
    </source>
</evidence>
<gene>
    <name evidence="3" type="ORF">DYB25_006463</name>
</gene>
<dbReference type="Gene3D" id="2.130.10.10">
    <property type="entry name" value="YVTN repeat-like/Quinoprotein amine dehydrogenase"/>
    <property type="match status" value="1"/>
</dbReference>
<keyword evidence="2" id="KW-1133">Transmembrane helix</keyword>
<feature type="repeat" description="WD" evidence="1">
    <location>
        <begin position="242"/>
        <end position="275"/>
    </location>
</feature>
<dbReference type="Proteomes" id="UP000266239">
    <property type="component" value="Unassembled WGS sequence"/>
</dbReference>
<evidence type="ECO:0000256" key="1">
    <source>
        <dbReference type="PROSITE-ProRule" id="PRU00221"/>
    </source>
</evidence>
<feature type="repeat" description="WD" evidence="1">
    <location>
        <begin position="302"/>
        <end position="333"/>
    </location>
</feature>
<feature type="transmembrane region" description="Helical" evidence="2">
    <location>
        <begin position="478"/>
        <end position="496"/>
    </location>
</feature>
<dbReference type="InterPro" id="IPR050134">
    <property type="entry name" value="NAD-dep_sirtuin_deacylases"/>
</dbReference>
<dbReference type="PANTHER" id="PTHR11085:SF9">
    <property type="entry name" value="NAD-DEPENDENT PROTEIN DEACETYLASE SIRTUIN-1"/>
    <property type="match status" value="1"/>
</dbReference>
<keyword evidence="2" id="KW-0472">Membrane</keyword>
<dbReference type="GO" id="GO:0005634">
    <property type="term" value="C:nucleus"/>
    <property type="evidence" value="ECO:0007669"/>
    <property type="project" value="TreeGrafter"/>
</dbReference>
<dbReference type="Pfam" id="PF02146">
    <property type="entry name" value="SIR2"/>
    <property type="match status" value="1"/>
</dbReference>
<dbReference type="InterPro" id="IPR015943">
    <property type="entry name" value="WD40/YVTN_repeat-like_dom_sf"/>
</dbReference>